<sequence>MDKPFTTLNELPHIDTSNLCGRKVYLIPLWDKVSWKTWTPIEDGNLLELSLVGVLRSDYLAEAAAHKDDVYIPFIELVWQHLSWPNIMREMSGLATDIHLMATIAAKLEHYHAAQETIGNDLLTTFVNSEVEHLLVIARSMFDLLQAMISHLWIEHVRIDDPALEKSRKQRPMQATFSKIVLDGQKLRTAAEIQEKYSIPAVMAEMYVKHAPFFQSVRTARDHVVHYGKSTDSVYATERGFCVNPNAPYFRDFPWLEEHHYNENIVTLKPWLARLVGQTLEACSDILLSINNQIGFPPPLAPRHHVFIRDPAAPALLRLIGASDVADHWWADMPNDTDESEFN</sequence>
<protein>
    <submittedName>
        <fullName evidence="1">Uncharacterized protein</fullName>
    </submittedName>
</protein>
<gene>
    <name evidence="1" type="ORF">KZ699_07530</name>
</gene>
<dbReference type="EMBL" id="CP080387">
    <property type="protein sequence ID" value="WHO06969.1"/>
    <property type="molecule type" value="Genomic_DNA"/>
</dbReference>
<reference evidence="1 2" key="1">
    <citation type="journal article" date="2023" name="Syst. Appl. Microbiol.">
        <title>Agrobacterium cucumeris sp. nov. isolated from crazy roots on cucumber (Cucumis sativus).</title>
        <authorList>
            <person name="Warabieda M."/>
            <person name="Kuzmanovic N."/>
            <person name="Trzcinski P."/>
            <person name="Pulawska J."/>
        </authorList>
    </citation>
    <scope>NUCLEOTIDE SEQUENCE [LARGE SCALE GENOMIC DNA]</scope>
    <source>
        <strain evidence="1 2">O132</strain>
    </source>
</reference>
<dbReference type="RefSeq" id="WP_269699777.1">
    <property type="nucleotide sequence ID" value="NZ_CP080387.1"/>
</dbReference>
<evidence type="ECO:0000313" key="1">
    <source>
        <dbReference type="EMBL" id="WHO06969.1"/>
    </source>
</evidence>
<accession>A0ABY8RI10</accession>
<proteinExistence type="predicted"/>
<name>A0ABY8RI10_9HYPH</name>
<organism evidence="1 2">
    <name type="scientific">Agrobacterium cucumeris</name>
    <dbReference type="NCBI Taxonomy" id="2862866"/>
    <lineage>
        <taxon>Bacteria</taxon>
        <taxon>Pseudomonadati</taxon>
        <taxon>Pseudomonadota</taxon>
        <taxon>Alphaproteobacteria</taxon>
        <taxon>Hyphomicrobiales</taxon>
        <taxon>Rhizobiaceae</taxon>
        <taxon>Rhizobium/Agrobacterium group</taxon>
        <taxon>Agrobacterium</taxon>
    </lineage>
</organism>
<dbReference type="Proteomes" id="UP001225611">
    <property type="component" value="Chromosome 1"/>
</dbReference>
<keyword evidence="2" id="KW-1185">Reference proteome</keyword>
<evidence type="ECO:0000313" key="2">
    <source>
        <dbReference type="Proteomes" id="UP001225611"/>
    </source>
</evidence>